<evidence type="ECO:0000259" key="4">
    <source>
        <dbReference type="Pfam" id="PF04802"/>
    </source>
</evidence>
<organism evidence="5 6">
    <name type="scientific">Starmerella bacillaris</name>
    <name type="common">Yeast</name>
    <name type="synonym">Candida zemplinina</name>
    <dbReference type="NCBI Taxonomy" id="1247836"/>
    <lineage>
        <taxon>Eukaryota</taxon>
        <taxon>Fungi</taxon>
        <taxon>Dikarya</taxon>
        <taxon>Ascomycota</taxon>
        <taxon>Saccharomycotina</taxon>
        <taxon>Dipodascomycetes</taxon>
        <taxon>Dipodascales</taxon>
        <taxon>Trichomonascaceae</taxon>
        <taxon>Starmerella</taxon>
    </lineage>
</organism>
<feature type="compositionally biased region" description="Low complexity" evidence="3">
    <location>
        <begin position="185"/>
        <end position="196"/>
    </location>
</feature>
<dbReference type="InterPro" id="IPR051137">
    <property type="entry name" value="PP4R3-like"/>
</dbReference>
<feature type="compositionally biased region" description="Polar residues" evidence="3">
    <location>
        <begin position="989"/>
        <end position="1000"/>
    </location>
</feature>
<evidence type="ECO:0000313" key="6">
    <source>
        <dbReference type="Proteomes" id="UP001362899"/>
    </source>
</evidence>
<name>A0AAV5RI78_STABA</name>
<dbReference type="EMBL" id="BTGC01000003">
    <property type="protein sequence ID" value="GMM50858.1"/>
    <property type="molecule type" value="Genomic_DNA"/>
</dbReference>
<dbReference type="Pfam" id="PF04802">
    <property type="entry name" value="PP4R3"/>
    <property type="match status" value="1"/>
</dbReference>
<comment type="subcellular location">
    <subcellularLocation>
        <location evidence="1">Nucleus</location>
    </subcellularLocation>
</comment>
<feature type="compositionally biased region" description="Basic and acidic residues" evidence="3">
    <location>
        <begin position="349"/>
        <end position="387"/>
    </location>
</feature>
<evidence type="ECO:0000256" key="3">
    <source>
        <dbReference type="SAM" id="MobiDB-lite"/>
    </source>
</evidence>
<evidence type="ECO:0000256" key="2">
    <source>
        <dbReference type="ARBA" id="ARBA00023242"/>
    </source>
</evidence>
<dbReference type="Proteomes" id="UP001362899">
    <property type="component" value="Unassembled WGS sequence"/>
</dbReference>
<dbReference type="GO" id="GO:0072542">
    <property type="term" value="F:protein phosphatase activator activity"/>
    <property type="evidence" value="ECO:0007669"/>
    <property type="project" value="TreeGrafter"/>
</dbReference>
<sequence>MDTIDDNPRLFSLPETRKWCVKLYHLTNESWKEFGLGLLSGRWNEENNEFSIVVNDTRNSSKHLMHSVIKPPVAFQKQDTLLLWHGPEKDIKVERDSEDWIIKDGITRIAIGFELPAACTIMTDFILHAIAEQEKVLTQSDSTPTDIDITVSVYNDLDASDDENNDNLILSGLDDPEQEEHDIVSGTDSIRSGSSSNQYTDASIDKNNEETKKSDKEQSETELAESEKSEDSLEPDDSVQSMDDLDNFEHMDDIPRRGRVRKRVSFAVQHSNQSNEQERFAEVIEEPYKLPQLPTVYNLRHVAQTAAALLNSKLGREFLIVYFDINNYLEKLWSIYVDLCSYHEGHSKSSDEAQEHCTSDCNDDSNKDQELDHEDDPHHQSSKEQKFHTKHKTKSSHKRNVSSPTFPPSEIAEISRLCETSKQKHRQRHSQAQKMSFDERISMLWAVSDIIKIYLMLGDVIIVERMTEASSFYKVLAMLEYDQNYGNRRANLRSYFSKCVKMLDIIKELNPDLNHKIQRPFRMYILLEILTRNTVDDYSYNILKTLVHVSYSDLLKEVCNDPRIFKSIFQTIKGHPENSAHEGDSENTKGEKEDDEGKKEERAQAIRLITEMVKSSRNVNINQSKAFYHCLIYNGLFESFEHSFYESNMHKIKILVLESLTSIADCNMQTVWSFQKPLIKGLIFLLLEDAPRCETYASSKSLQVQAYTLFKKMASEFPNMTMTPLFERMNEILLNPQPSAIIGKQLLAVVQIILFCYVDAPDIVNEIMEKLESWNVLTSANLFNRTDISKHLQSQLAMLVIRLLRTAIISGCQVLGCEEANMLSQVMVESKFIKAVIEHINACKFNTNAEEFSTSLSLFYAILDAYNQKEKSAITIVQYLATDLYHETKDIAEVYKVAETFLDLPNISSTIDLSLSTVDIDTTADTSSNFEVGSKRSVSEMLDDSTAFQKQRQRPNDRERPFHSKETAPEIIVDNLNTLDASLSMNTNTDILHDTNQSDSVHPGTSAHKDEEAK</sequence>
<feature type="domain" description="Serine/threonine-protein phosphatase 4 regulatory subunit 3-like central" evidence="4">
    <location>
        <begin position="439"/>
        <end position="753"/>
    </location>
</feature>
<proteinExistence type="predicted"/>
<dbReference type="PANTHER" id="PTHR23318">
    <property type="entry name" value="ATP SYNTHASE GAMMA-RELATED"/>
    <property type="match status" value="1"/>
</dbReference>
<evidence type="ECO:0000256" key="1">
    <source>
        <dbReference type="ARBA" id="ARBA00004123"/>
    </source>
</evidence>
<feature type="compositionally biased region" description="Basic and acidic residues" evidence="3">
    <location>
        <begin position="954"/>
        <end position="968"/>
    </location>
</feature>
<gene>
    <name evidence="5" type="ORF">DASB73_018160</name>
</gene>
<keyword evidence="6" id="KW-1185">Reference proteome</keyword>
<comment type="caution">
    <text evidence="5">The sequence shown here is derived from an EMBL/GenBank/DDBJ whole genome shotgun (WGS) entry which is preliminary data.</text>
</comment>
<feature type="compositionally biased region" description="Basic and acidic residues" evidence="3">
    <location>
        <begin position="203"/>
        <end position="231"/>
    </location>
</feature>
<protein>
    <submittedName>
        <fullName evidence="5">Psy2 protein</fullName>
    </submittedName>
</protein>
<dbReference type="InterPro" id="IPR006887">
    <property type="entry name" value="P4R3-like_central_dom"/>
</dbReference>
<dbReference type="GO" id="GO:0030289">
    <property type="term" value="C:protein phosphatase 4 complex"/>
    <property type="evidence" value="ECO:0007669"/>
    <property type="project" value="TreeGrafter"/>
</dbReference>
<keyword evidence="2" id="KW-0539">Nucleus</keyword>
<dbReference type="AlphaFoldDB" id="A0AAV5RI78"/>
<evidence type="ECO:0000313" key="5">
    <source>
        <dbReference type="EMBL" id="GMM50858.1"/>
    </source>
</evidence>
<feature type="region of interest" description="Disordered" evidence="3">
    <location>
        <begin position="989"/>
        <end position="1014"/>
    </location>
</feature>
<feature type="region of interest" description="Disordered" evidence="3">
    <location>
        <begin position="941"/>
        <end position="969"/>
    </location>
</feature>
<dbReference type="Gene3D" id="2.30.29.30">
    <property type="entry name" value="Pleckstrin-homology domain (PH domain)/Phosphotyrosine-binding domain (PTB)"/>
    <property type="match status" value="1"/>
</dbReference>
<reference evidence="5 6" key="1">
    <citation type="journal article" date="2023" name="Elife">
        <title>Identification of key yeast species and microbe-microbe interactions impacting larval growth of Drosophila in the wild.</title>
        <authorList>
            <person name="Mure A."/>
            <person name="Sugiura Y."/>
            <person name="Maeda R."/>
            <person name="Honda K."/>
            <person name="Sakurai N."/>
            <person name="Takahashi Y."/>
            <person name="Watada M."/>
            <person name="Katoh T."/>
            <person name="Gotoh A."/>
            <person name="Gotoh Y."/>
            <person name="Taniguchi I."/>
            <person name="Nakamura K."/>
            <person name="Hayashi T."/>
            <person name="Katayama T."/>
            <person name="Uemura T."/>
            <person name="Hattori Y."/>
        </authorList>
    </citation>
    <scope>NUCLEOTIDE SEQUENCE [LARGE SCALE GENOMIC DNA]</scope>
    <source>
        <strain evidence="5 6">SB-73</strain>
    </source>
</reference>
<accession>A0AAV5RI78</accession>
<dbReference type="GO" id="GO:0005654">
    <property type="term" value="C:nucleoplasm"/>
    <property type="evidence" value="ECO:0007669"/>
    <property type="project" value="TreeGrafter"/>
</dbReference>
<feature type="region of interest" description="Disordered" evidence="3">
    <location>
        <begin position="349"/>
        <end position="408"/>
    </location>
</feature>
<dbReference type="InterPro" id="IPR011993">
    <property type="entry name" value="PH-like_dom_sf"/>
</dbReference>
<feature type="compositionally biased region" description="Basic residues" evidence="3">
    <location>
        <begin position="388"/>
        <end position="400"/>
    </location>
</feature>
<dbReference type="PANTHER" id="PTHR23318:SF0">
    <property type="entry name" value="SERINE_THREONINE-PROTEIN PHOSPHATASE 4 REGULATORY SUBUNIT 3"/>
    <property type="match status" value="1"/>
</dbReference>
<feature type="region of interest" description="Disordered" evidence="3">
    <location>
        <begin position="575"/>
        <end position="600"/>
    </location>
</feature>
<feature type="region of interest" description="Disordered" evidence="3">
    <location>
        <begin position="157"/>
        <end position="254"/>
    </location>
</feature>